<evidence type="ECO:0000313" key="2">
    <source>
        <dbReference type="Proteomes" id="UP000663400"/>
    </source>
</evidence>
<gene>
    <name evidence="1" type="ORF">HIV01_015790</name>
</gene>
<protein>
    <submittedName>
        <fullName evidence="1">DUF1697 domain-containing protein</fullName>
    </submittedName>
</protein>
<dbReference type="Pfam" id="PF08002">
    <property type="entry name" value="DUF1697"/>
    <property type="match status" value="1"/>
</dbReference>
<dbReference type="PANTHER" id="PTHR36439:SF1">
    <property type="entry name" value="DUF1697 DOMAIN-CONTAINING PROTEIN"/>
    <property type="match status" value="1"/>
</dbReference>
<dbReference type="Gene3D" id="3.30.70.1280">
    <property type="entry name" value="SP0830-like domains"/>
    <property type="match status" value="1"/>
</dbReference>
<dbReference type="PANTHER" id="PTHR36439">
    <property type="entry name" value="BLL4334 PROTEIN"/>
    <property type="match status" value="1"/>
</dbReference>
<dbReference type="PIRSF" id="PIRSF008502">
    <property type="entry name" value="UCP008502"/>
    <property type="match status" value="1"/>
</dbReference>
<sequence>MATYIALLRAVNVGGTGKLPMADLRAMCEAAGFRNVRTYIASGNVVFETPGTAAKAKAALETALESYAGKPIGVAIRTAAEMAQVLADNPFPDAAPNRALAIFLDAAPPADALATVRHRSDEKIALGKREIYVHYGEGMAASKLVIPAAKAGTGRNLNTVAKLAQMAAT</sequence>
<dbReference type="RefSeq" id="WP_200609021.1">
    <property type="nucleotide sequence ID" value="NZ_CP071517.1"/>
</dbReference>
<dbReference type="Proteomes" id="UP000663400">
    <property type="component" value="Chromosome"/>
</dbReference>
<dbReference type="SUPFAM" id="SSF160379">
    <property type="entry name" value="SP0830-like"/>
    <property type="match status" value="1"/>
</dbReference>
<evidence type="ECO:0000313" key="1">
    <source>
        <dbReference type="EMBL" id="QSX74618.1"/>
    </source>
</evidence>
<dbReference type="InterPro" id="IPR012545">
    <property type="entry name" value="DUF1697"/>
</dbReference>
<proteinExistence type="predicted"/>
<organism evidence="1 2">
    <name type="scientific">Lysobacter arenosi</name>
    <dbReference type="NCBI Taxonomy" id="2795387"/>
    <lineage>
        <taxon>Bacteria</taxon>
        <taxon>Pseudomonadati</taxon>
        <taxon>Pseudomonadota</taxon>
        <taxon>Gammaproteobacteria</taxon>
        <taxon>Lysobacterales</taxon>
        <taxon>Lysobacteraceae</taxon>
        <taxon>Lysobacter</taxon>
    </lineage>
</organism>
<name>A0ABX7R919_9GAMM</name>
<accession>A0ABX7R919</accession>
<dbReference type="EMBL" id="CP071517">
    <property type="protein sequence ID" value="QSX74618.1"/>
    <property type="molecule type" value="Genomic_DNA"/>
</dbReference>
<reference evidence="1 2" key="1">
    <citation type="submission" date="2021-02" db="EMBL/GenBank/DDBJ databases">
        <title>Lysobacter arenosi sp. nov., isolated from soil of gangwondo yeongwol, south Korea.</title>
        <authorList>
            <person name="Kim K.R."/>
            <person name="Kim K.H."/>
            <person name="Jeon C.O."/>
        </authorList>
    </citation>
    <scope>NUCLEOTIDE SEQUENCE [LARGE SCALE GENOMIC DNA]</scope>
    <source>
        <strain evidence="1 2">R7</strain>
    </source>
</reference>
<keyword evidence="2" id="KW-1185">Reference proteome</keyword>